<name>A0A1B4V4U0_9GAMM</name>
<accession>A0A1B4V4U0</accession>
<keyword evidence="2" id="KW-1185">Reference proteome</keyword>
<evidence type="ECO:0000313" key="1">
    <source>
        <dbReference type="EMBL" id="BAU48568.1"/>
    </source>
</evidence>
<sequence>MSFSEQQVGTAIIQILRDMTQDWDLDLDDDIGVGTKLVEQLGFSSVDIIHLVVAVEEHFSRPRMGFDELLMREGRYVDDLSVSQVASFVTSKLNGVAA</sequence>
<gene>
    <name evidence="1" type="ORF">SVA_2016</name>
</gene>
<organism evidence="1 2">
    <name type="scientific">Sulfurifustis variabilis</name>
    <dbReference type="NCBI Taxonomy" id="1675686"/>
    <lineage>
        <taxon>Bacteria</taxon>
        <taxon>Pseudomonadati</taxon>
        <taxon>Pseudomonadota</taxon>
        <taxon>Gammaproteobacteria</taxon>
        <taxon>Acidiferrobacterales</taxon>
        <taxon>Acidiferrobacteraceae</taxon>
        <taxon>Sulfurifustis</taxon>
    </lineage>
</organism>
<dbReference type="Proteomes" id="UP000218899">
    <property type="component" value="Chromosome"/>
</dbReference>
<dbReference type="SUPFAM" id="SSF47336">
    <property type="entry name" value="ACP-like"/>
    <property type="match status" value="1"/>
</dbReference>
<dbReference type="EMBL" id="AP014936">
    <property type="protein sequence ID" value="BAU48568.1"/>
    <property type="molecule type" value="Genomic_DNA"/>
</dbReference>
<dbReference type="PROSITE" id="PS00012">
    <property type="entry name" value="PHOSPHOPANTETHEINE"/>
    <property type="match status" value="1"/>
</dbReference>
<protein>
    <submittedName>
        <fullName evidence="1">Acyl carrier protein</fullName>
    </submittedName>
</protein>
<dbReference type="KEGG" id="sva:SVA_2016"/>
<dbReference type="AlphaFoldDB" id="A0A1B4V4U0"/>
<dbReference type="Gene3D" id="1.10.1200.10">
    <property type="entry name" value="ACP-like"/>
    <property type="match status" value="1"/>
</dbReference>
<dbReference type="InterPro" id="IPR006162">
    <property type="entry name" value="Ppantetheine_attach_site"/>
</dbReference>
<dbReference type="InterPro" id="IPR036736">
    <property type="entry name" value="ACP-like_sf"/>
</dbReference>
<proteinExistence type="predicted"/>
<reference evidence="1 2" key="1">
    <citation type="submission" date="2015-08" db="EMBL/GenBank/DDBJ databases">
        <title>Complete genome sequence of Sulfurifustis variabilis.</title>
        <authorList>
            <person name="Miura A."/>
            <person name="Kojima H."/>
            <person name="Fukui M."/>
        </authorList>
    </citation>
    <scope>NUCLEOTIDE SEQUENCE [LARGE SCALE GENOMIC DNA]</scope>
    <source>
        <strain evidence="2">skN76</strain>
    </source>
</reference>
<dbReference type="RefSeq" id="WP_197703153.1">
    <property type="nucleotide sequence ID" value="NZ_AP014936.1"/>
</dbReference>
<evidence type="ECO:0000313" key="2">
    <source>
        <dbReference type="Proteomes" id="UP000218899"/>
    </source>
</evidence>